<dbReference type="Proteomes" id="UP000198661">
    <property type="component" value="Unassembled WGS sequence"/>
</dbReference>
<organism evidence="1 2">
    <name type="scientific">Planifilum fulgidum</name>
    <dbReference type="NCBI Taxonomy" id="201973"/>
    <lineage>
        <taxon>Bacteria</taxon>
        <taxon>Bacillati</taxon>
        <taxon>Bacillota</taxon>
        <taxon>Bacilli</taxon>
        <taxon>Bacillales</taxon>
        <taxon>Thermoactinomycetaceae</taxon>
        <taxon>Planifilum</taxon>
    </lineage>
</organism>
<accession>A0A1I2L780</accession>
<keyword evidence="2" id="KW-1185">Reference proteome</keyword>
<dbReference type="RefSeq" id="WP_177198958.1">
    <property type="nucleotide sequence ID" value="NZ_FOOK01000004.1"/>
</dbReference>
<evidence type="ECO:0000313" key="1">
    <source>
        <dbReference type="EMBL" id="SFF75184.1"/>
    </source>
</evidence>
<evidence type="ECO:0000313" key="2">
    <source>
        <dbReference type="Proteomes" id="UP000198661"/>
    </source>
</evidence>
<name>A0A1I2L780_9BACL</name>
<gene>
    <name evidence="1" type="ORF">SAMN04488025_104129</name>
</gene>
<dbReference type="STRING" id="201973.SAMN04488025_104129"/>
<sequence length="129" mass="14571">MKGRIYLSEDRGGCALIAAALDVMSGRGEMPTAQEVALWGMETGMEWSRPGRLWPAGEARGRAVFFCGVKSRAPVLERSLHCLMPMLGVSPLHWEIVRLRVKAPRVRSWQGLVREYPRLSRLIREEMGH</sequence>
<dbReference type="AlphaFoldDB" id="A0A1I2L780"/>
<dbReference type="EMBL" id="FOOK01000004">
    <property type="protein sequence ID" value="SFF75184.1"/>
    <property type="molecule type" value="Genomic_DNA"/>
</dbReference>
<proteinExistence type="predicted"/>
<protein>
    <submittedName>
        <fullName evidence="1">Uncharacterized protein</fullName>
    </submittedName>
</protein>
<reference evidence="1 2" key="1">
    <citation type="submission" date="2016-10" db="EMBL/GenBank/DDBJ databases">
        <authorList>
            <person name="de Groot N.N."/>
        </authorList>
    </citation>
    <scope>NUCLEOTIDE SEQUENCE [LARGE SCALE GENOMIC DNA]</scope>
    <source>
        <strain evidence="1 2">DSM 44945</strain>
    </source>
</reference>